<comment type="caution">
    <text evidence="11">The sequence shown here is derived from an EMBL/GenBank/DDBJ whole genome shotgun (WGS) entry which is preliminary data.</text>
</comment>
<dbReference type="GO" id="GO:0052622">
    <property type="term" value="F:ATP/ADP dimethylallyltransferase activity"/>
    <property type="evidence" value="ECO:0007669"/>
    <property type="project" value="UniProtKB-EC"/>
</dbReference>
<dbReference type="AlphaFoldDB" id="A0A7J7GQB0"/>
<organism evidence="11 12">
    <name type="scientific">Camellia sinensis</name>
    <name type="common">Tea plant</name>
    <name type="synonym">Thea sinensis</name>
    <dbReference type="NCBI Taxonomy" id="4442"/>
    <lineage>
        <taxon>Eukaryota</taxon>
        <taxon>Viridiplantae</taxon>
        <taxon>Streptophyta</taxon>
        <taxon>Embryophyta</taxon>
        <taxon>Tracheophyta</taxon>
        <taxon>Spermatophyta</taxon>
        <taxon>Magnoliopsida</taxon>
        <taxon>eudicotyledons</taxon>
        <taxon>Gunneridae</taxon>
        <taxon>Pentapetalae</taxon>
        <taxon>asterids</taxon>
        <taxon>Ericales</taxon>
        <taxon>Theaceae</taxon>
        <taxon>Camellia</taxon>
    </lineage>
</organism>
<dbReference type="GO" id="GO:0006400">
    <property type="term" value="P:tRNA modification"/>
    <property type="evidence" value="ECO:0007669"/>
    <property type="project" value="TreeGrafter"/>
</dbReference>
<keyword evidence="5" id="KW-0067">ATP-binding</keyword>
<evidence type="ECO:0000256" key="3">
    <source>
        <dbReference type="ARBA" id="ARBA00022712"/>
    </source>
</evidence>
<gene>
    <name evidence="11" type="ORF">HYC85_019308</name>
</gene>
<dbReference type="InterPro" id="IPR027417">
    <property type="entry name" value="P-loop_NTPase"/>
</dbReference>
<accession>A0A7J7GQB0</accession>
<evidence type="ECO:0000256" key="7">
    <source>
        <dbReference type="ARBA" id="ARBA00051744"/>
    </source>
</evidence>
<keyword evidence="4" id="KW-0547">Nucleotide-binding</keyword>
<evidence type="ECO:0000256" key="8">
    <source>
        <dbReference type="ARBA" id="ARBA00052386"/>
    </source>
</evidence>
<dbReference type="GO" id="GO:0009824">
    <property type="term" value="F:AMP dimethylallyltransferase activity"/>
    <property type="evidence" value="ECO:0007669"/>
    <property type="project" value="UniProtKB-ARBA"/>
</dbReference>
<evidence type="ECO:0000313" key="12">
    <source>
        <dbReference type="Proteomes" id="UP000593564"/>
    </source>
</evidence>
<dbReference type="GO" id="GO:0005524">
    <property type="term" value="F:ATP binding"/>
    <property type="evidence" value="ECO:0007669"/>
    <property type="project" value="UniProtKB-KW"/>
</dbReference>
<proteinExistence type="inferred from homology"/>
<dbReference type="PANTHER" id="PTHR11088:SF74">
    <property type="entry name" value="ADENYLATE ISOPENTENYLTRANSFERASE 5, CHLOROPLASTIC"/>
    <property type="match status" value="1"/>
</dbReference>
<dbReference type="SUPFAM" id="SSF52540">
    <property type="entry name" value="P-loop containing nucleoside triphosphate hydrolases"/>
    <property type="match status" value="2"/>
</dbReference>
<evidence type="ECO:0000256" key="9">
    <source>
        <dbReference type="ARBA" id="ARBA00055191"/>
    </source>
</evidence>
<protein>
    <recommendedName>
        <fullName evidence="10">adenylate dimethylallyltransferase (ADP/ATP-dependent)</fullName>
        <ecNumber evidence="10">2.5.1.112</ecNumber>
    </recommendedName>
</protein>
<dbReference type="InterPro" id="IPR039657">
    <property type="entry name" value="Dimethylallyltransferase"/>
</dbReference>
<keyword evidence="2" id="KW-0808">Transferase</keyword>
<evidence type="ECO:0000256" key="10">
    <source>
        <dbReference type="ARBA" id="ARBA00066838"/>
    </source>
</evidence>
<dbReference type="EC" id="2.5.1.112" evidence="10"/>
<name>A0A7J7GQB0_CAMSI</name>
<comment type="function">
    <text evidence="9">Involved in cytokinin biosynthesis. Catalyzes the transfer of an isopentenyl group from dimethylallyl diphosphate (DMAPP) to ATP and ADP.</text>
</comment>
<reference evidence="11 12" key="2">
    <citation type="submission" date="2020-07" db="EMBL/GenBank/DDBJ databases">
        <title>Genome assembly of wild tea tree DASZ reveals pedigree and selection history of tea varieties.</title>
        <authorList>
            <person name="Zhang W."/>
        </authorList>
    </citation>
    <scope>NUCLEOTIDE SEQUENCE [LARGE SCALE GENOMIC DNA]</scope>
    <source>
        <strain evidence="12">cv. G240</strain>
        <tissue evidence="11">Leaf</tissue>
    </source>
</reference>
<dbReference type="InterPro" id="IPR018022">
    <property type="entry name" value="IPT"/>
</dbReference>
<reference evidence="12" key="1">
    <citation type="journal article" date="2020" name="Nat. Commun.">
        <title>Genome assembly of wild tea tree DASZ reveals pedigree and selection history of tea varieties.</title>
        <authorList>
            <person name="Zhang W."/>
            <person name="Zhang Y."/>
            <person name="Qiu H."/>
            <person name="Guo Y."/>
            <person name="Wan H."/>
            <person name="Zhang X."/>
            <person name="Scossa F."/>
            <person name="Alseekh S."/>
            <person name="Zhang Q."/>
            <person name="Wang P."/>
            <person name="Xu L."/>
            <person name="Schmidt M.H."/>
            <person name="Jia X."/>
            <person name="Li D."/>
            <person name="Zhu A."/>
            <person name="Guo F."/>
            <person name="Chen W."/>
            <person name="Ni D."/>
            <person name="Usadel B."/>
            <person name="Fernie A.R."/>
            <person name="Wen W."/>
        </authorList>
    </citation>
    <scope>NUCLEOTIDE SEQUENCE [LARGE SCALE GENOMIC DNA]</scope>
    <source>
        <strain evidence="12">cv. G240</strain>
    </source>
</reference>
<dbReference type="Gene3D" id="3.40.50.300">
    <property type="entry name" value="P-loop containing nucleotide triphosphate hydrolases"/>
    <property type="match status" value="1"/>
</dbReference>
<evidence type="ECO:0000313" key="11">
    <source>
        <dbReference type="EMBL" id="KAF5941666.1"/>
    </source>
</evidence>
<keyword evidence="12" id="KW-1185">Reference proteome</keyword>
<comment type="catalytic activity">
    <reaction evidence="7">
        <text>dimethylallyl diphosphate + ATP = N(6)-(dimethylallyl)adenosine 5'-triphosphate + diphosphate</text>
        <dbReference type="Rhea" id="RHEA:36331"/>
        <dbReference type="ChEBI" id="CHEBI:30616"/>
        <dbReference type="ChEBI" id="CHEBI:33019"/>
        <dbReference type="ChEBI" id="CHEBI:57623"/>
        <dbReference type="ChEBI" id="CHEBI:73532"/>
        <dbReference type="EC" id="2.5.1.112"/>
    </reaction>
</comment>
<keyword evidence="3" id="KW-0203">Cytokinin biosynthesis</keyword>
<evidence type="ECO:0000256" key="4">
    <source>
        <dbReference type="ARBA" id="ARBA00022741"/>
    </source>
</evidence>
<dbReference type="HAMAP" id="MF_00185">
    <property type="entry name" value="IPP_trans"/>
    <property type="match status" value="1"/>
</dbReference>
<dbReference type="Gene3D" id="1.10.287.890">
    <property type="entry name" value="Crystal structure of tRNA isopentenylpyrophosphate transferase (bh2366) domain"/>
    <property type="match status" value="1"/>
</dbReference>
<comment type="catalytic activity">
    <reaction evidence="8">
        <text>dimethylallyl diphosphate + ADP = N(6)-(dimethylallyl)adenosine 5'-diphosphate + diphosphate</text>
        <dbReference type="Rhea" id="RHEA:36327"/>
        <dbReference type="ChEBI" id="CHEBI:33019"/>
        <dbReference type="ChEBI" id="CHEBI:57623"/>
        <dbReference type="ChEBI" id="CHEBI:73533"/>
        <dbReference type="ChEBI" id="CHEBI:456216"/>
        <dbReference type="EC" id="2.5.1.112"/>
    </reaction>
</comment>
<dbReference type="GO" id="GO:0009691">
    <property type="term" value="P:cytokinin biosynthetic process"/>
    <property type="evidence" value="ECO:0007669"/>
    <property type="project" value="UniProtKB-KW"/>
</dbReference>
<dbReference type="Proteomes" id="UP000593564">
    <property type="component" value="Unassembled WGS sequence"/>
</dbReference>
<dbReference type="GO" id="GO:0052381">
    <property type="term" value="F:tRNA dimethylallyltransferase activity"/>
    <property type="evidence" value="ECO:0007669"/>
    <property type="project" value="InterPro"/>
</dbReference>
<evidence type="ECO:0000256" key="2">
    <source>
        <dbReference type="ARBA" id="ARBA00022679"/>
    </source>
</evidence>
<dbReference type="FunFam" id="1.10.287.890:FF:000002">
    <property type="entry name" value="Adenylate isopentenyltransferase 5, chloroplastic"/>
    <property type="match status" value="1"/>
</dbReference>
<comment type="similarity">
    <text evidence="1">Belongs to the IPP transferase family.</text>
</comment>
<dbReference type="GO" id="GO:0005739">
    <property type="term" value="C:mitochondrion"/>
    <property type="evidence" value="ECO:0007669"/>
    <property type="project" value="TreeGrafter"/>
</dbReference>
<dbReference type="Pfam" id="PF01715">
    <property type="entry name" value="IPPT"/>
    <property type="match status" value="2"/>
</dbReference>
<dbReference type="PANTHER" id="PTHR11088">
    <property type="entry name" value="TRNA DIMETHYLALLYLTRANSFERASE"/>
    <property type="match status" value="1"/>
</dbReference>
<evidence type="ECO:0000256" key="6">
    <source>
        <dbReference type="ARBA" id="ARBA00022946"/>
    </source>
</evidence>
<keyword evidence="6" id="KW-0809">Transit peptide</keyword>
<evidence type="ECO:0000256" key="5">
    <source>
        <dbReference type="ARBA" id="ARBA00022840"/>
    </source>
</evidence>
<dbReference type="EMBL" id="JACBKZ010000009">
    <property type="protein sequence ID" value="KAF5941666.1"/>
    <property type="molecule type" value="Genomic_DNA"/>
</dbReference>
<evidence type="ECO:0000256" key="1">
    <source>
        <dbReference type="ARBA" id="ARBA00005842"/>
    </source>
</evidence>
<sequence length="489" mass="54812">MVGMLNEFMIQLDIRDEKAYIGAQIAMSKILSEILESQKYDQEVAFIKAQMESNETMPSWVIHTDGSLRYQGRMFVPSDDLLREKVLKNSTIQYSQYIQEVPKKPKETPRCWKATFSPGPAYVEFLSKFRSGQSRLQQVFAFIMRISFSPACKQVAQPLVNFPAGGINDPFILRQRKKEKVVVVIGATGTGKSRLAIDLATRLPAEIINSDKMQVYKGLDIATNKVTDEECRSVPHHLLGIVDPNADFNATDFRHLALHACDSIVRRNGLPIIAGGSNSYIKALVSDDFEFRSKYDCCFLWVDVKLRVLHSFVSERVDRMVEAGLVDEVRAMFDPNADYKVGIRRAIGVPEMDRFLRSESDPNVDSQTRARLLKQAIEEIKSNTRDLACRQRKNILSLQTQLGLGLGLDLGLGLGLGPEWSMLHRLDATEVFLRRGPAAAAEAWERLVAEPSTIIVDRFLHEKDDQQDFMAAIATPASISAAAVAATTR</sequence>